<name>M1Q6N0_METMZ</name>
<sequence>MKLLRRIEKVTEQDNSGQPSGYFCINNGYFCIKSGYVCIKSGYVCITRIRIISVQF</sequence>
<dbReference type="Proteomes" id="UP000011718">
    <property type="component" value="Chromosome"/>
</dbReference>
<dbReference type="HOGENOM" id="CLU_3003170_0_0_2"/>
<dbReference type="EMBL" id="CP004144">
    <property type="protein sequence ID" value="AGF97950.1"/>
    <property type="molecule type" value="Genomic_DNA"/>
</dbReference>
<accession>M1Q6N0</accession>
<dbReference type="KEGG" id="mmaz:MmTuc01_2660"/>
<organism evidence="1 2">
    <name type="scientific">Methanosarcina mazei Tuc01</name>
    <dbReference type="NCBI Taxonomy" id="1236903"/>
    <lineage>
        <taxon>Archaea</taxon>
        <taxon>Methanobacteriati</taxon>
        <taxon>Methanobacteriota</taxon>
        <taxon>Stenosarchaea group</taxon>
        <taxon>Methanomicrobia</taxon>
        <taxon>Methanosarcinales</taxon>
        <taxon>Methanosarcinaceae</taxon>
        <taxon>Methanosarcina</taxon>
    </lineage>
</organism>
<dbReference type="AlphaFoldDB" id="M1Q6N0"/>
<protein>
    <submittedName>
        <fullName evidence="1">Uncharacterized protein</fullName>
    </submittedName>
</protein>
<evidence type="ECO:0000313" key="1">
    <source>
        <dbReference type="EMBL" id="AGF97950.1"/>
    </source>
</evidence>
<proteinExistence type="predicted"/>
<reference evidence="1 2" key="1">
    <citation type="journal article" date="2013" name="Genome Announc.">
        <title>Complete Genome of a Methanosarcina mazei Strain Isolated from Sediment Samples from an Amazonian Flooded Area.</title>
        <authorList>
            <person name="Assis das Gracas D."/>
            <person name="Thiago Juca Ramos R."/>
            <person name="Vieira Araujo A.C."/>
            <person name="Zahlouth R."/>
            <person name="Ribeiro Carneiro A."/>
            <person name="Souza Lopes T."/>
            <person name="Azevedo Barauna R."/>
            <person name="Azevedo V."/>
            <person name="Cruz Schneider M.P."/>
            <person name="Pellizari V.H."/>
            <person name="Silva A."/>
        </authorList>
    </citation>
    <scope>NUCLEOTIDE SEQUENCE [LARGE SCALE GENOMIC DNA]</scope>
    <source>
        <strain evidence="1 2">Tuc01</strain>
    </source>
</reference>
<dbReference type="BioCyc" id="MMAZ1236903:G139K-2534-MONOMER"/>
<evidence type="ECO:0000313" key="2">
    <source>
        <dbReference type="Proteomes" id="UP000011718"/>
    </source>
</evidence>
<gene>
    <name evidence="1" type="ORF">MmTuc01_2660</name>
</gene>